<dbReference type="EMBL" id="JABWDY010008043">
    <property type="protein sequence ID" value="KAF5202498.1"/>
    <property type="molecule type" value="Genomic_DNA"/>
</dbReference>
<gene>
    <name evidence="1" type="ORF">FRX31_007914</name>
</gene>
<keyword evidence="2" id="KW-1185">Reference proteome</keyword>
<sequence>MEREIIDGEDIDITRFASGQPRTTERGQSSSAAHRWKMWRKSVKHAYLCNLCYRVGIQLTSNGCDKECRNCKTPFRVAFLKVAGCDDSDGISETDLCIACSNQQCACQLCGHVLEEGILRRVLVEGPEYIRVKAVFDKYIARSKGTRYYGNWDC</sequence>
<accession>A0A7J6X149</accession>
<proteinExistence type="predicted"/>
<protein>
    <submittedName>
        <fullName evidence="1">Uncharacterized protein</fullName>
    </submittedName>
</protein>
<evidence type="ECO:0000313" key="1">
    <source>
        <dbReference type="EMBL" id="KAF5202498.1"/>
    </source>
</evidence>
<name>A0A7J6X149_THATH</name>
<reference evidence="1 2" key="1">
    <citation type="submission" date="2020-06" db="EMBL/GenBank/DDBJ databases">
        <title>Transcriptomic and genomic resources for Thalictrum thalictroides and T. hernandezii: Facilitating candidate gene discovery in an emerging model plant lineage.</title>
        <authorList>
            <person name="Arias T."/>
            <person name="Riano-Pachon D.M."/>
            <person name="Di Stilio V.S."/>
        </authorList>
    </citation>
    <scope>NUCLEOTIDE SEQUENCE [LARGE SCALE GENOMIC DNA]</scope>
    <source>
        <strain evidence="2">cv. WT478/WT964</strain>
        <tissue evidence="1">Leaves</tissue>
    </source>
</reference>
<dbReference type="AlphaFoldDB" id="A0A7J6X149"/>
<organism evidence="1 2">
    <name type="scientific">Thalictrum thalictroides</name>
    <name type="common">Rue-anemone</name>
    <name type="synonym">Anemone thalictroides</name>
    <dbReference type="NCBI Taxonomy" id="46969"/>
    <lineage>
        <taxon>Eukaryota</taxon>
        <taxon>Viridiplantae</taxon>
        <taxon>Streptophyta</taxon>
        <taxon>Embryophyta</taxon>
        <taxon>Tracheophyta</taxon>
        <taxon>Spermatophyta</taxon>
        <taxon>Magnoliopsida</taxon>
        <taxon>Ranunculales</taxon>
        <taxon>Ranunculaceae</taxon>
        <taxon>Thalictroideae</taxon>
        <taxon>Thalictrum</taxon>
    </lineage>
</organism>
<comment type="caution">
    <text evidence="1">The sequence shown here is derived from an EMBL/GenBank/DDBJ whole genome shotgun (WGS) entry which is preliminary data.</text>
</comment>
<dbReference type="Proteomes" id="UP000554482">
    <property type="component" value="Unassembled WGS sequence"/>
</dbReference>
<evidence type="ECO:0000313" key="2">
    <source>
        <dbReference type="Proteomes" id="UP000554482"/>
    </source>
</evidence>